<dbReference type="Pfam" id="PF14678">
    <property type="entry name" value="FANCI_S4"/>
    <property type="match status" value="1"/>
</dbReference>
<accession>B0W1E2</accession>
<dbReference type="OrthoDB" id="10021675at2759"/>
<organism>
    <name type="scientific">Culex quinquefasciatus</name>
    <name type="common">Southern house mosquito</name>
    <name type="synonym">Culex pungens</name>
    <dbReference type="NCBI Taxonomy" id="7176"/>
    <lineage>
        <taxon>Eukaryota</taxon>
        <taxon>Metazoa</taxon>
        <taxon>Ecdysozoa</taxon>
        <taxon>Arthropoda</taxon>
        <taxon>Hexapoda</taxon>
        <taxon>Insecta</taxon>
        <taxon>Pterygota</taxon>
        <taxon>Neoptera</taxon>
        <taxon>Endopterygota</taxon>
        <taxon>Diptera</taxon>
        <taxon>Nematocera</taxon>
        <taxon>Culicoidea</taxon>
        <taxon>Culicidae</taxon>
        <taxon>Culicinae</taxon>
        <taxon>Culicini</taxon>
        <taxon>Culex</taxon>
        <taxon>Culex</taxon>
    </lineage>
</organism>
<dbReference type="GO" id="GO:0019369">
    <property type="term" value="P:arachidonate metabolic process"/>
    <property type="evidence" value="ECO:0007669"/>
    <property type="project" value="TreeGrafter"/>
</dbReference>
<proteinExistence type="predicted"/>
<evidence type="ECO:0000256" key="5">
    <source>
        <dbReference type="SAM" id="MobiDB-lite"/>
    </source>
</evidence>
<feature type="active site" description="Nucleophile" evidence="4">
    <location>
        <position position="793"/>
    </location>
</feature>
<feature type="short sequence motif" description="GXGXXG" evidence="4">
    <location>
        <begin position="759"/>
        <end position="764"/>
    </location>
</feature>
<dbReference type="InterPro" id="IPR016035">
    <property type="entry name" value="Acyl_Trfase/lysoPLipase"/>
</dbReference>
<dbReference type="KEGG" id="cqu:CpipJ_CPIJ000903"/>
<evidence type="ECO:0000313" key="7">
    <source>
        <dbReference type="EMBL" id="EDS45012.1"/>
    </source>
</evidence>
<dbReference type="PANTHER" id="PTHR24185">
    <property type="entry name" value="CALCIUM-INDEPENDENT PHOSPHOLIPASE A2-GAMMA"/>
    <property type="match status" value="1"/>
</dbReference>
<protein>
    <recommendedName>
        <fullName evidence="6">PNPLA domain-containing protein</fullName>
    </recommendedName>
</protein>
<evidence type="ECO:0000313" key="8">
    <source>
        <dbReference type="EnsemblMetazoa" id="CPIJ000903-PA"/>
    </source>
</evidence>
<keyword evidence="1 4" id="KW-0378">Hydrolase</keyword>
<evidence type="ECO:0000259" key="6">
    <source>
        <dbReference type="PROSITE" id="PS51635"/>
    </source>
</evidence>
<dbReference type="SUPFAM" id="SSF52151">
    <property type="entry name" value="FabD/lysophospholipase-like"/>
    <property type="match status" value="1"/>
</dbReference>
<feature type="compositionally biased region" description="Basic residues" evidence="5">
    <location>
        <begin position="564"/>
        <end position="573"/>
    </location>
</feature>
<dbReference type="Proteomes" id="UP000002320">
    <property type="component" value="Unassembled WGS sequence"/>
</dbReference>
<dbReference type="HOGENOM" id="CLU_283326_0_0_1"/>
<reference evidence="8" key="2">
    <citation type="submission" date="2021-02" db="UniProtKB">
        <authorList>
            <consortium name="EnsemblMetazoa"/>
        </authorList>
    </citation>
    <scope>IDENTIFICATION</scope>
    <source>
        <strain evidence="8">JHB</strain>
    </source>
</reference>
<name>B0W1E2_CULQU</name>
<dbReference type="EMBL" id="DS231821">
    <property type="protein sequence ID" value="EDS45012.1"/>
    <property type="molecule type" value="Genomic_DNA"/>
</dbReference>
<evidence type="ECO:0000313" key="9">
    <source>
        <dbReference type="Proteomes" id="UP000002320"/>
    </source>
</evidence>
<dbReference type="AlphaFoldDB" id="B0W1E2"/>
<dbReference type="PANTHER" id="PTHR24185:SF1">
    <property type="entry name" value="CALCIUM-INDEPENDENT PHOSPHOLIPASE A2-GAMMA"/>
    <property type="match status" value="1"/>
</dbReference>
<dbReference type="InterPro" id="IPR002641">
    <property type="entry name" value="PNPLA_dom"/>
</dbReference>
<reference evidence="7" key="1">
    <citation type="submission" date="2007-03" db="EMBL/GenBank/DDBJ databases">
        <title>Annotation of Culex pipiens quinquefasciatus.</title>
        <authorList>
            <consortium name="The Broad Institute Genome Sequencing Platform"/>
            <person name="Atkinson P.W."/>
            <person name="Hemingway J."/>
            <person name="Christensen B.M."/>
            <person name="Higgs S."/>
            <person name="Kodira C."/>
            <person name="Hannick L."/>
            <person name="Megy K."/>
            <person name="O'Leary S."/>
            <person name="Pearson M."/>
            <person name="Haas B.J."/>
            <person name="Mauceli E."/>
            <person name="Wortman J.R."/>
            <person name="Lee N.H."/>
            <person name="Guigo R."/>
            <person name="Stanke M."/>
            <person name="Alvarado L."/>
            <person name="Amedeo P."/>
            <person name="Antoine C.H."/>
            <person name="Arensburger P."/>
            <person name="Bidwell S.L."/>
            <person name="Crawford M."/>
            <person name="Camaro F."/>
            <person name="Devon K."/>
            <person name="Engels R."/>
            <person name="Hammond M."/>
            <person name="Howarth C."/>
            <person name="Koehrsen M."/>
            <person name="Lawson D."/>
            <person name="Montgomery P."/>
            <person name="Nene V."/>
            <person name="Nusbaum C."/>
            <person name="Puiu D."/>
            <person name="Romero-Severson J."/>
            <person name="Severson D.W."/>
            <person name="Shumway M."/>
            <person name="Sisk P."/>
            <person name="Stolte C."/>
            <person name="Zeng Q."/>
            <person name="Eisenstadt E."/>
            <person name="Fraser-Liggett C."/>
            <person name="Strausberg R."/>
            <person name="Galagan J."/>
            <person name="Birren B."/>
            <person name="Collins F.H."/>
        </authorList>
    </citation>
    <scope>NUCLEOTIDE SEQUENCE [LARGE SCALE GENOMIC DNA]</scope>
    <source>
        <strain evidence="7">JHB</strain>
    </source>
</reference>
<evidence type="ECO:0000256" key="2">
    <source>
        <dbReference type="ARBA" id="ARBA00022963"/>
    </source>
</evidence>
<dbReference type="eggNOG" id="KOG4553">
    <property type="taxonomic scope" value="Eukaryota"/>
</dbReference>
<feature type="region of interest" description="Disordered" evidence="5">
    <location>
        <begin position="504"/>
        <end position="548"/>
    </location>
</feature>
<feature type="region of interest" description="Disordered" evidence="5">
    <location>
        <begin position="394"/>
        <end position="418"/>
    </location>
</feature>
<dbReference type="VEuPathDB" id="VectorBase:CQUJHB018320"/>
<dbReference type="Pfam" id="PF01734">
    <property type="entry name" value="Patatin"/>
    <property type="match status" value="1"/>
</dbReference>
<evidence type="ECO:0000256" key="1">
    <source>
        <dbReference type="ARBA" id="ARBA00022801"/>
    </source>
</evidence>
<keyword evidence="2 4" id="KW-0442">Lipid degradation</keyword>
<keyword evidence="3 4" id="KW-0443">Lipid metabolism</keyword>
<dbReference type="EnsemblMetazoa" id="CPIJ000903-RA">
    <property type="protein sequence ID" value="CPIJ000903-PA"/>
    <property type="gene ID" value="CPIJ000903"/>
</dbReference>
<dbReference type="Pfam" id="PF14677">
    <property type="entry name" value="FANCI_S3"/>
    <property type="match status" value="1"/>
</dbReference>
<dbReference type="GO" id="GO:0047499">
    <property type="term" value="F:calcium-independent phospholipase A2 activity"/>
    <property type="evidence" value="ECO:0007669"/>
    <property type="project" value="TreeGrafter"/>
</dbReference>
<dbReference type="VEuPathDB" id="VectorBase:CQUJHB009902"/>
<evidence type="ECO:0000256" key="3">
    <source>
        <dbReference type="ARBA" id="ARBA00023098"/>
    </source>
</evidence>
<sequence length="1100" mass="123370">MTFERGVSDSTAYATEEDLEALRSNRDFTQFVLRVATEKLEALRTTPEYWQIKHSKRIFHHLCECGKIAYDRCVKRTNELCSNGNVQVALAAVECFRQAMLTALAVYERKFVDFLRMISCSLGTAFRGDLLQTLHGIVDRFFEDGAELEVAGEKTIHGLLVCLEILYTSEGLEITHLNGAYSWLQDFCVNHKLKVKSLGIVHRILFDLRLKTQTGAYFDTVSMLVEKKYGQIHEEELAPSFALKSISSITVESALMALCSVTKQQLDDVEHFVLRTNSVLGRLKIYGQGENDEYLHQLKTIERSMCSQLVHIMSVATHLANTQLTLGTCMDALLKLLISLYGCLTNLAKHFITRHAVAAVSHDSTKFNLVIKSSKPLAEKIYLLFPHIEENILGQSEEGGGDDEEAPRKSTTDAKRNREKVLRQTKLIPKVVFRIETFNKFVLLLSKKTKKDLTYLLHLGTVRDFRIREPALVEAIRKVCDGQPVDETTSEFGDLADLDAHDEDEDDAAPLVEKPSDSTAGPAPSKSIGVEESQLDEQESNTDLTELGNENLALKNLALLNEKSRRRSSKKRKTADATAGDAENAERVAAVPEVKKRKVGGGSKKGSTSPKINKRALETMNEVAAPLAKVTTTRTLGPKRSKGLAAKKAQIFKIKHKQHSAASQSRSNQSQTRHALLDLRRQAIPLERQRQVLYELVQQLERSPSEKAFAVQEGAIELLKELRHSPDPAIVDSARLGLTLLGYVGPLPGQGIRILSIDGGGIRGLIVMELLRKLEKMTNRRIFDLFDIVCGVSAGANLVCALASEKNVTLDECIHLYKKTSHTIFHRPSTLDKLAGASRLVSSHAYYDAEMWEGLLKKHVGYWRIIDTSKLTHVPKICCVSTTICDQHIDAHVFRNYTFPLNVQSVYAGSHTARLWEVVRASTAAPAYFGDFQLEGQLHQDGGILYNNPTTVAIHEAKCLWPNERIQCVVSLGTGRTRTKPSEGKDGRKIVSENFLAEASLSSSWKTKFLRILDSATDTEATHTILSDLLPPGRYFRFNPYLTEFLSMVEVRPEKIAQLERDTNEYFKRNEDKFELVAEHLTRKRNIVHQTYDALRDAFR</sequence>
<keyword evidence="9" id="KW-1185">Reference proteome</keyword>
<dbReference type="GO" id="GO:0016042">
    <property type="term" value="P:lipid catabolic process"/>
    <property type="evidence" value="ECO:0007669"/>
    <property type="project" value="UniProtKB-UniRule"/>
</dbReference>
<gene>
    <name evidence="8" type="primary">6031822</name>
    <name evidence="7" type="ORF">CpipJ_CPIJ000903</name>
</gene>
<dbReference type="PROSITE" id="PS51635">
    <property type="entry name" value="PNPLA"/>
    <property type="match status" value="1"/>
</dbReference>
<dbReference type="CDD" id="cd07211">
    <property type="entry name" value="Pat_PNPLA8"/>
    <property type="match status" value="1"/>
</dbReference>
<dbReference type="VEuPathDB" id="VectorBase:CPIJ000903"/>
<feature type="short sequence motif" description="GXSXG" evidence="4">
    <location>
        <begin position="791"/>
        <end position="795"/>
    </location>
</feature>
<evidence type="ECO:0000256" key="4">
    <source>
        <dbReference type="PROSITE-ProRule" id="PRU01161"/>
    </source>
</evidence>
<feature type="region of interest" description="Disordered" evidence="5">
    <location>
        <begin position="563"/>
        <end position="610"/>
    </location>
</feature>
<dbReference type="InterPro" id="IPR029314">
    <property type="entry name" value="FANCI_S4"/>
</dbReference>
<feature type="compositionally biased region" description="Basic and acidic residues" evidence="5">
    <location>
        <begin position="406"/>
        <end position="418"/>
    </location>
</feature>
<feature type="domain" description="PNPLA" evidence="6">
    <location>
        <begin position="755"/>
        <end position="954"/>
    </location>
</feature>
<dbReference type="STRING" id="7176.B0W1E2"/>
<dbReference type="GO" id="GO:0016020">
    <property type="term" value="C:membrane"/>
    <property type="evidence" value="ECO:0007669"/>
    <property type="project" value="TreeGrafter"/>
</dbReference>
<dbReference type="InterPro" id="IPR045217">
    <property type="entry name" value="PNPLA8-like"/>
</dbReference>
<feature type="active site" description="Proton acceptor" evidence="4">
    <location>
        <position position="941"/>
    </location>
</feature>
<dbReference type="InterPro" id="IPR029313">
    <property type="entry name" value="FANCI_S3"/>
</dbReference>
<dbReference type="Gene3D" id="3.40.1090.10">
    <property type="entry name" value="Cytosolic phospholipase A2 catalytic domain"/>
    <property type="match status" value="1"/>
</dbReference>
<feature type="short sequence motif" description="DGA/G" evidence="4">
    <location>
        <begin position="941"/>
        <end position="943"/>
    </location>
</feature>
<dbReference type="InParanoid" id="B0W1E2"/>
<dbReference type="eggNOG" id="KOG4231">
    <property type="taxonomic scope" value="Eukaryota"/>
</dbReference>